<dbReference type="SUPFAM" id="SSF53613">
    <property type="entry name" value="Ribokinase-like"/>
    <property type="match status" value="1"/>
</dbReference>
<dbReference type="InterPro" id="IPR029056">
    <property type="entry name" value="Ribokinase-like"/>
</dbReference>
<accession>A0A644VWN6</accession>
<dbReference type="EMBL" id="VSSQ01000485">
    <property type="protein sequence ID" value="MPL95884.1"/>
    <property type="molecule type" value="Genomic_DNA"/>
</dbReference>
<protein>
    <recommendedName>
        <fullName evidence="1">Carbohydrate kinase PfkB domain-containing protein</fullName>
    </recommendedName>
</protein>
<evidence type="ECO:0000259" key="1">
    <source>
        <dbReference type="Pfam" id="PF00294"/>
    </source>
</evidence>
<dbReference type="Pfam" id="PF00294">
    <property type="entry name" value="PfkB"/>
    <property type="match status" value="1"/>
</dbReference>
<dbReference type="AlphaFoldDB" id="A0A644VWN6"/>
<dbReference type="InterPro" id="IPR011611">
    <property type="entry name" value="PfkB_dom"/>
</dbReference>
<evidence type="ECO:0000313" key="2">
    <source>
        <dbReference type="EMBL" id="MPL95884.1"/>
    </source>
</evidence>
<gene>
    <name evidence="2" type="ORF">SDC9_42057</name>
</gene>
<feature type="domain" description="Carbohydrate kinase PfkB" evidence="1">
    <location>
        <begin position="24"/>
        <end position="274"/>
    </location>
</feature>
<organism evidence="2">
    <name type="scientific">bioreactor metagenome</name>
    <dbReference type="NCBI Taxonomy" id="1076179"/>
    <lineage>
        <taxon>unclassified sequences</taxon>
        <taxon>metagenomes</taxon>
        <taxon>ecological metagenomes</taxon>
    </lineage>
</organism>
<sequence>MNYDILMLGHISQDVLIDHQNVRQDIVGGAVVYSSFAAGSAGKRVKVITKLAAKDLNILKDLEHPLVDWDVLPSRESTSIKNTYFTADKERREVILLSQADPFTLEEVQAEASIYHLAGLFGGEIPDSLVLPLSKRGKVALDAQGVLRCLDEQKNLVFKDWRRKQELLPYITYFKTDAAEAKILTGLDDRQEAARLLYSWGAQEVMLTHNTEVMVCHQGNIHTAPFTNVNNSGRTGRGDTTFAAYLAWRQDHDAAESTRFAAALCSLKMEKPGVFRGTLEEVLKRMEQDRM</sequence>
<name>A0A644VWN6_9ZZZZ</name>
<proteinExistence type="predicted"/>
<reference evidence="2" key="1">
    <citation type="submission" date="2019-08" db="EMBL/GenBank/DDBJ databases">
        <authorList>
            <person name="Kucharzyk K."/>
            <person name="Murdoch R.W."/>
            <person name="Higgins S."/>
            <person name="Loffler F."/>
        </authorList>
    </citation>
    <scope>NUCLEOTIDE SEQUENCE</scope>
</reference>
<dbReference type="Gene3D" id="3.40.1190.20">
    <property type="match status" value="1"/>
</dbReference>
<comment type="caution">
    <text evidence="2">The sequence shown here is derived from an EMBL/GenBank/DDBJ whole genome shotgun (WGS) entry which is preliminary data.</text>
</comment>